<keyword evidence="2" id="KW-1185">Reference proteome</keyword>
<accession>A0A109N1F0</accession>
<comment type="caution">
    <text evidence="1">The sequence shown here is derived from an EMBL/GenBank/DDBJ whole genome shotgun (WGS) entry which is preliminary data.</text>
</comment>
<dbReference type="EMBL" id="LNNH01000010">
    <property type="protein sequence ID" value="KWW21730.1"/>
    <property type="molecule type" value="Genomic_DNA"/>
</dbReference>
<sequence>MVEQKNLQELRDSLSIKPDNAGLKHTINRKSTFLPFTTRGTERPKFRKGFEGVLGEFTRNISSNHLREKLNLEDLIKNISQVVDVSEEDKPFFEQILRLYLQDKKGNIKVFHPHVFQYLPFNEGPEMKGEQEIAKFLSDVLIEADKEFGKMFEKNSSDDLVAKLVLHQLAGVEKTDAKIKYSSKLPYISKMFKEDFLFLAQHEDYFKSHYEIFLSYYYFFYINQLTLKMSQKAKGKLDLNNEVFYTLDWEATSKNRKSYGYGYQMIKEAARTLLIDINSLEHLNFLMGTDDSQSYSELQLTYEQLPSDEKEVLLGLLNQWIVEYRFHLALPEQNLPENLTYEDLVAKLYSSIEEAYEKPTMQGPRNRYSLSIEEIGKKFFLKTRGSLGYMLNVSQDLLLLLTALSLKKERKSLKQVFLDLELRGLYLDRYSREEIVKLYDKLNLLDKKSDSGDAQYVKPIL</sequence>
<proteinExistence type="predicted"/>
<protein>
    <submittedName>
        <fullName evidence="1">DNA phosphorothioation-dependent restriction protein DptG</fullName>
    </submittedName>
</protein>
<gene>
    <name evidence="1" type="ORF">AS888_04260</name>
</gene>
<dbReference type="RefSeq" id="WP_061140730.1">
    <property type="nucleotide sequence ID" value="NZ_LNNH01000010.1"/>
</dbReference>
<dbReference type="Proteomes" id="UP000064189">
    <property type="component" value="Unassembled WGS sequence"/>
</dbReference>
<dbReference type="AlphaFoldDB" id="A0A109N1F0"/>
<evidence type="ECO:0000313" key="2">
    <source>
        <dbReference type="Proteomes" id="UP000064189"/>
    </source>
</evidence>
<evidence type="ECO:0000313" key="1">
    <source>
        <dbReference type="EMBL" id="KWW21730.1"/>
    </source>
</evidence>
<dbReference type="NCBIfam" id="TIGR03236">
    <property type="entry name" value="dnd_assoc_1"/>
    <property type="match status" value="1"/>
</dbReference>
<dbReference type="InterPro" id="IPR017645">
    <property type="entry name" value="Dnd_assoc_1"/>
</dbReference>
<reference evidence="1 2" key="1">
    <citation type="submission" date="2015-11" db="EMBL/GenBank/DDBJ databases">
        <title>Genome Sequence of Bacillus simplex strain VanAntwerpen2.</title>
        <authorList>
            <person name="Couger M.B."/>
        </authorList>
    </citation>
    <scope>NUCLEOTIDE SEQUENCE [LARGE SCALE GENOMIC DNA]</scope>
    <source>
        <strain evidence="1 2">VanAntwerpen02</strain>
    </source>
</reference>
<organism evidence="1 2">
    <name type="scientific">Peribacillus simplex</name>
    <dbReference type="NCBI Taxonomy" id="1478"/>
    <lineage>
        <taxon>Bacteria</taxon>
        <taxon>Bacillati</taxon>
        <taxon>Bacillota</taxon>
        <taxon>Bacilli</taxon>
        <taxon>Bacillales</taxon>
        <taxon>Bacillaceae</taxon>
        <taxon>Peribacillus</taxon>
    </lineage>
</organism>
<name>A0A109N1F0_9BACI</name>